<dbReference type="PANTHER" id="PTHR37423">
    <property type="entry name" value="SOLUBLE LYTIC MUREIN TRANSGLYCOSYLASE-RELATED"/>
    <property type="match status" value="1"/>
</dbReference>
<dbReference type="InterPro" id="IPR008939">
    <property type="entry name" value="Lytic_TGlycosylase_superhlx_U"/>
</dbReference>
<dbReference type="EC" id="3.2.1.-" evidence="6"/>
<reference evidence="6 7" key="1">
    <citation type="submission" date="2020-03" db="EMBL/GenBank/DDBJ databases">
        <title>Genomic Encyclopedia of Type Strains, Phase IV (KMG-IV): sequencing the most valuable type-strain genomes for metagenomic binning, comparative biology and taxonomic classification.</title>
        <authorList>
            <person name="Goeker M."/>
        </authorList>
    </citation>
    <scope>NUCLEOTIDE SEQUENCE [LARGE SCALE GENOMIC DNA]</scope>
    <source>
        <strain evidence="6 7">DSM 103870</strain>
    </source>
</reference>
<evidence type="ECO:0000256" key="4">
    <source>
        <dbReference type="SAM" id="MobiDB-lite"/>
    </source>
</evidence>
<evidence type="ECO:0000313" key="7">
    <source>
        <dbReference type="Proteomes" id="UP001429580"/>
    </source>
</evidence>
<evidence type="ECO:0000256" key="1">
    <source>
        <dbReference type="ARBA" id="ARBA00007734"/>
    </source>
</evidence>
<feature type="region of interest" description="Disordered" evidence="4">
    <location>
        <begin position="38"/>
        <end position="61"/>
    </location>
</feature>
<name>A0ABX0UTP9_9HYPH</name>
<protein>
    <submittedName>
        <fullName evidence="6">Soluble lytic murein transglycosylase</fullName>
        <ecNumber evidence="6">3.2.1.-</ecNumber>
    </submittedName>
</protein>
<gene>
    <name evidence="6" type="ORF">FHS82_000156</name>
</gene>
<comment type="similarity">
    <text evidence="2">Belongs to the virb1 family.</text>
</comment>
<dbReference type="Pfam" id="PF01464">
    <property type="entry name" value="SLT"/>
    <property type="match status" value="1"/>
</dbReference>
<evidence type="ECO:0000256" key="2">
    <source>
        <dbReference type="ARBA" id="ARBA00009387"/>
    </source>
</evidence>
<keyword evidence="7" id="KW-1185">Reference proteome</keyword>
<dbReference type="Gene3D" id="1.10.530.10">
    <property type="match status" value="1"/>
</dbReference>
<dbReference type="Proteomes" id="UP001429580">
    <property type="component" value="Unassembled WGS sequence"/>
</dbReference>
<sequence>MRFRTGLVLTLAVVAVILGPGLVMNEREPADEALVTSSIGAPPATTPEEAAPRQMAALPDDSPKPPEVIIPIVPRWPTFDLSVFREAVGFYRAGQLDQGDAVAARVSDQATRDALEWIALRASSAGIDRVRIETFLARNPDWPGAEALRRRAEATFLQGAPADDAVLAFFDRQAPATTVGRLAYSRALASSGRDGQALAIARALWHQEALSPAARRSLLDTHGSGLSADNHRIRLRNMLYAEQWDAATDAALRAGRGEVALAEAFIAASKRTRDAGKLLDAVPPAMRDTPEWLLAKARFERRGGNLKEAAAALARAAAKSVREEPPAPAGEAEDTPAIKVITAPIPEDAIAEDAMADSGTTGSHWALEQRLVARALLDGGNAKAAYDVAALPFAIRESDSIDASFFAGWIALRFLNQPEKAATHFAEAAPHATLPISIARVAYWRGRAAQAQGSEEEAKTYFTQAADHATTYYGQLAREKLGLNAVAVRALPEPTAQARFDLSQTKAVQAARLLFEADEADLALQFLPGLSRTLDDAHLAALAELVQESRDARAALIMGKAAAYRGKPFDVPAFPTFGIPDVNSAAIEEPMIYAITRQESAFDGKAVSHAGARGLMQLMPATAQATARAAGLPFDLARLTSDPAYNAQLGANHLAELVERWKGSYILAIASYNAGPGNVRKWIAAYGDPRSAGIDPVDWVERIPFTETRNYVQRVLENLQVYRLRLNSETALLLSQDMVRGRN</sequence>
<keyword evidence="6" id="KW-0378">Hydrolase</keyword>
<dbReference type="Gene3D" id="1.25.20.10">
    <property type="entry name" value="Bacterial muramidases"/>
    <property type="match status" value="1"/>
</dbReference>
<feature type="domain" description="Transglycosylase SLT" evidence="5">
    <location>
        <begin position="586"/>
        <end position="688"/>
    </location>
</feature>
<comment type="caution">
    <text evidence="6">The sequence shown here is derived from an EMBL/GenBank/DDBJ whole genome shotgun (WGS) entry which is preliminary data.</text>
</comment>
<keyword evidence="3" id="KW-0732">Signal</keyword>
<organism evidence="6 7">
    <name type="scientific">Pseudochelatococcus lubricantis</name>
    <dbReference type="NCBI Taxonomy" id="1538102"/>
    <lineage>
        <taxon>Bacteria</taxon>
        <taxon>Pseudomonadati</taxon>
        <taxon>Pseudomonadota</taxon>
        <taxon>Alphaproteobacteria</taxon>
        <taxon>Hyphomicrobiales</taxon>
        <taxon>Chelatococcaceae</taxon>
        <taxon>Pseudochelatococcus</taxon>
    </lineage>
</organism>
<dbReference type="RefSeq" id="WP_166947736.1">
    <property type="nucleotide sequence ID" value="NZ_JAASQI010000001.1"/>
</dbReference>
<dbReference type="EMBL" id="JAASQI010000001">
    <property type="protein sequence ID" value="NIJ56343.1"/>
    <property type="molecule type" value="Genomic_DNA"/>
</dbReference>
<dbReference type="InterPro" id="IPR023346">
    <property type="entry name" value="Lysozyme-like_dom_sf"/>
</dbReference>
<evidence type="ECO:0000313" key="6">
    <source>
        <dbReference type="EMBL" id="NIJ56343.1"/>
    </source>
</evidence>
<evidence type="ECO:0000256" key="3">
    <source>
        <dbReference type="ARBA" id="ARBA00022729"/>
    </source>
</evidence>
<accession>A0ABX0UTP9</accession>
<dbReference type="SUPFAM" id="SSF48435">
    <property type="entry name" value="Bacterial muramidases"/>
    <property type="match status" value="1"/>
</dbReference>
<dbReference type="PANTHER" id="PTHR37423:SF2">
    <property type="entry name" value="MEMBRANE-BOUND LYTIC MUREIN TRANSGLYCOSYLASE C"/>
    <property type="match status" value="1"/>
</dbReference>
<dbReference type="SUPFAM" id="SSF53955">
    <property type="entry name" value="Lysozyme-like"/>
    <property type="match status" value="1"/>
</dbReference>
<dbReference type="CDD" id="cd13401">
    <property type="entry name" value="Slt70-like"/>
    <property type="match status" value="1"/>
</dbReference>
<dbReference type="InterPro" id="IPR008258">
    <property type="entry name" value="Transglycosylase_SLT_dom_1"/>
</dbReference>
<proteinExistence type="inferred from homology"/>
<comment type="similarity">
    <text evidence="1">Belongs to the transglycosylase Slt family.</text>
</comment>
<evidence type="ECO:0000259" key="5">
    <source>
        <dbReference type="Pfam" id="PF01464"/>
    </source>
</evidence>
<dbReference type="GO" id="GO:0016798">
    <property type="term" value="F:hydrolase activity, acting on glycosyl bonds"/>
    <property type="evidence" value="ECO:0007669"/>
    <property type="project" value="UniProtKB-KW"/>
</dbReference>
<keyword evidence="6" id="KW-0326">Glycosidase</keyword>